<reference evidence="6 7" key="1">
    <citation type="submission" date="2022-11" db="EMBL/GenBank/DDBJ databases">
        <title>Mucor velutinosus strain NIH1002 WGS.</title>
        <authorList>
            <person name="Subramanian P."/>
            <person name="Mullikin J.C."/>
            <person name="Segre J.A."/>
            <person name="Zelazny A.M."/>
        </authorList>
    </citation>
    <scope>NUCLEOTIDE SEQUENCE [LARGE SCALE GENOMIC DNA]</scope>
    <source>
        <strain evidence="6 7">NIH1002</strain>
    </source>
</reference>
<dbReference type="Pfam" id="PF00076">
    <property type="entry name" value="RRM_1"/>
    <property type="match status" value="2"/>
</dbReference>
<feature type="domain" description="RRM" evidence="5">
    <location>
        <begin position="64"/>
        <end position="137"/>
    </location>
</feature>
<evidence type="ECO:0000256" key="4">
    <source>
        <dbReference type="SAM" id="MobiDB-lite"/>
    </source>
</evidence>
<dbReference type="GO" id="GO:0003729">
    <property type="term" value="F:mRNA binding"/>
    <property type="evidence" value="ECO:0007669"/>
    <property type="project" value="TreeGrafter"/>
</dbReference>
<dbReference type="InterPro" id="IPR039171">
    <property type="entry name" value="Cwc2/Slt11"/>
</dbReference>
<evidence type="ECO:0000313" key="6">
    <source>
        <dbReference type="EMBL" id="KAK4522109.1"/>
    </source>
</evidence>
<dbReference type="FunFam" id="3.30.70.330:FF:000400">
    <property type="entry name" value="Negative regulator of differentiation 1"/>
    <property type="match status" value="1"/>
</dbReference>
<dbReference type="PROSITE" id="PS50102">
    <property type="entry name" value="RRM"/>
    <property type="match status" value="4"/>
</dbReference>
<dbReference type="RefSeq" id="XP_064688775.1">
    <property type="nucleotide sequence ID" value="XM_064823950.1"/>
</dbReference>
<dbReference type="InterPro" id="IPR035979">
    <property type="entry name" value="RBD_domain_sf"/>
</dbReference>
<name>A0AAN7HR02_9FUNG</name>
<feature type="region of interest" description="Disordered" evidence="4">
    <location>
        <begin position="481"/>
        <end position="509"/>
    </location>
</feature>
<comment type="caution">
    <text evidence="6">The sequence shown here is derived from an EMBL/GenBank/DDBJ whole genome shotgun (WGS) entry which is preliminary data.</text>
</comment>
<proteinExistence type="predicted"/>
<evidence type="ECO:0000256" key="2">
    <source>
        <dbReference type="ARBA" id="ARBA00022884"/>
    </source>
</evidence>
<dbReference type="SUPFAM" id="SSF54928">
    <property type="entry name" value="RNA-binding domain, RBD"/>
    <property type="match status" value="2"/>
</dbReference>
<evidence type="ECO:0000259" key="5">
    <source>
        <dbReference type="PROSITE" id="PS50102"/>
    </source>
</evidence>
<feature type="domain" description="RRM" evidence="5">
    <location>
        <begin position="391"/>
        <end position="462"/>
    </location>
</feature>
<feature type="compositionally biased region" description="Low complexity" evidence="4">
    <location>
        <begin position="29"/>
        <end position="41"/>
    </location>
</feature>
<dbReference type="InterPro" id="IPR012677">
    <property type="entry name" value="Nucleotide-bd_a/b_plait_sf"/>
</dbReference>
<dbReference type="EMBL" id="JASEJX010000001">
    <property type="protein sequence ID" value="KAK4522109.1"/>
    <property type="molecule type" value="Genomic_DNA"/>
</dbReference>
<dbReference type="AlphaFoldDB" id="A0AAN7HR02"/>
<keyword evidence="7" id="KW-1185">Reference proteome</keyword>
<evidence type="ECO:0000313" key="7">
    <source>
        <dbReference type="Proteomes" id="UP001304243"/>
    </source>
</evidence>
<dbReference type="SMART" id="SM00360">
    <property type="entry name" value="RRM"/>
    <property type="match status" value="4"/>
</dbReference>
<sequence length="509" mass="57364">MFPLEHPSQAMNDTDGQRYYSDMYGQLMQQQQQQQQSLHPQSHYHHHNHPHHRPHHHPNATEIRTIYLGNTPSDVSVSDIIDHVKTGPIQAIRPLPEKNGIFITFIDSYAASQFYHEAQRNRLTIHGHELKIGWGKPSILNPHMQLALQNGASRNVYLGLLDESAAEQDLRDDLSRFGHIEHIKIIAERRIAFVHYLCISNAVKCVNTLPTESKWQSKRVNFGKDRCAARAPHPAIYQHPLPQPLFHAAQPHPSPPLSSSSVPAPPPAAATLLSSQFDLMTGLPVIYNHPMNHNIGGVANRTIYLGNIHPDTTAEDICNVIRGGILSQIRFMPDKHIAFVTFVDPHVASIFLNQALHHCIVIKNRRLKVGWGKPAALPINVIHAVQSGGSRNVYVGNIDDTVTEEKLKHDFSEYEDIELVNTLKEKNCAFVNFTSIAGAVRAIEGIRSKEEYKKFRINYGKDRCGKAPRLQHAYSNKYNSNATEQDENQVEVKHENTSMSDITESNLTL</sequence>
<protein>
    <recommendedName>
        <fullName evidence="5">RRM domain-containing protein</fullName>
    </recommendedName>
</protein>
<dbReference type="Proteomes" id="UP001304243">
    <property type="component" value="Unassembled WGS sequence"/>
</dbReference>
<evidence type="ECO:0000256" key="3">
    <source>
        <dbReference type="PROSITE-ProRule" id="PRU00176"/>
    </source>
</evidence>
<accession>A0AAN7HR02</accession>
<evidence type="ECO:0000256" key="1">
    <source>
        <dbReference type="ARBA" id="ARBA00022737"/>
    </source>
</evidence>
<dbReference type="PANTHER" id="PTHR14089:SF8">
    <property type="entry name" value="RNA-BINDING PROTEIN MRN1"/>
    <property type="match status" value="1"/>
</dbReference>
<gene>
    <name evidence="6" type="ORF">ATC70_004648</name>
</gene>
<dbReference type="GO" id="GO:0010494">
    <property type="term" value="C:cytoplasmic stress granule"/>
    <property type="evidence" value="ECO:0007669"/>
    <property type="project" value="TreeGrafter"/>
</dbReference>
<feature type="domain" description="RRM" evidence="5">
    <location>
        <begin position="154"/>
        <end position="225"/>
    </location>
</feature>
<dbReference type="InterPro" id="IPR000504">
    <property type="entry name" value="RRM_dom"/>
</dbReference>
<dbReference type="GO" id="GO:0010468">
    <property type="term" value="P:regulation of gene expression"/>
    <property type="evidence" value="ECO:0007669"/>
    <property type="project" value="UniProtKB-ARBA"/>
</dbReference>
<dbReference type="GeneID" id="89948334"/>
<feature type="compositionally biased region" description="Basic residues" evidence="4">
    <location>
        <begin position="42"/>
        <end position="58"/>
    </location>
</feature>
<dbReference type="PANTHER" id="PTHR14089">
    <property type="entry name" value="PRE-MRNA-SPLICING FACTOR RBM22"/>
    <property type="match status" value="1"/>
</dbReference>
<organism evidence="6 7">
    <name type="scientific">Mucor velutinosus</name>
    <dbReference type="NCBI Taxonomy" id="708070"/>
    <lineage>
        <taxon>Eukaryota</taxon>
        <taxon>Fungi</taxon>
        <taxon>Fungi incertae sedis</taxon>
        <taxon>Mucoromycota</taxon>
        <taxon>Mucoromycotina</taxon>
        <taxon>Mucoromycetes</taxon>
        <taxon>Mucorales</taxon>
        <taxon>Mucorineae</taxon>
        <taxon>Mucoraceae</taxon>
        <taxon>Mucor</taxon>
    </lineage>
</organism>
<feature type="region of interest" description="Disordered" evidence="4">
    <location>
        <begin position="27"/>
        <end position="58"/>
    </location>
</feature>
<dbReference type="Gene3D" id="3.30.70.330">
    <property type="match status" value="4"/>
</dbReference>
<keyword evidence="2 3" id="KW-0694">RNA-binding</keyword>
<dbReference type="GO" id="GO:0000398">
    <property type="term" value="P:mRNA splicing, via spliceosome"/>
    <property type="evidence" value="ECO:0007669"/>
    <property type="project" value="TreeGrafter"/>
</dbReference>
<dbReference type="FunFam" id="3.30.70.330:FF:000120">
    <property type="entry name" value="Negative regulator of differentiation 1"/>
    <property type="match status" value="2"/>
</dbReference>
<feature type="compositionally biased region" description="Polar residues" evidence="4">
    <location>
        <begin position="497"/>
        <end position="509"/>
    </location>
</feature>
<keyword evidence="1" id="KW-0677">Repeat</keyword>
<feature type="domain" description="RRM" evidence="5">
    <location>
        <begin position="301"/>
        <end position="374"/>
    </location>
</feature>